<dbReference type="RefSeq" id="WP_054352143.1">
    <property type="nucleotide sequence ID" value="NZ_JACOOU010000002.1"/>
</dbReference>
<dbReference type="InterPro" id="IPR010982">
    <property type="entry name" value="Lambda_DNA-bd_dom_sf"/>
</dbReference>
<dbReference type="InterPro" id="IPR001387">
    <property type="entry name" value="Cro/C1-type_HTH"/>
</dbReference>
<keyword evidence="3" id="KW-1185">Reference proteome</keyword>
<sequence length="92" mass="10741">MEKFVWETAEEINKNLAKRIRNIRRRRRISQERLSEISGVSLGSVKRFESTGNISLLSLTRISIALDLADEIRNIFAEVPYQSIEEVIHDRK</sequence>
<dbReference type="SMART" id="SM00530">
    <property type="entry name" value="HTH_XRE"/>
    <property type="match status" value="1"/>
</dbReference>
<gene>
    <name evidence="2" type="ORF">H8S76_06950</name>
</gene>
<evidence type="ECO:0000313" key="3">
    <source>
        <dbReference type="Proteomes" id="UP000654573"/>
    </source>
</evidence>
<dbReference type="PROSITE" id="PS50943">
    <property type="entry name" value="HTH_CROC1"/>
    <property type="match status" value="1"/>
</dbReference>
<protein>
    <submittedName>
        <fullName evidence="2">Transcriptional regulator</fullName>
    </submittedName>
</protein>
<comment type="caution">
    <text evidence="2">The sequence shown here is derived from an EMBL/GenBank/DDBJ whole genome shotgun (WGS) entry which is preliminary data.</text>
</comment>
<dbReference type="SUPFAM" id="SSF47413">
    <property type="entry name" value="lambda repressor-like DNA-binding domains"/>
    <property type="match status" value="1"/>
</dbReference>
<accession>A0ABR7F9U2</accession>
<dbReference type="EMBL" id="JACOOU010000002">
    <property type="protein sequence ID" value="MBC5671982.1"/>
    <property type="molecule type" value="Genomic_DNA"/>
</dbReference>
<proteinExistence type="predicted"/>
<dbReference type="Proteomes" id="UP000654573">
    <property type="component" value="Unassembled WGS sequence"/>
</dbReference>
<dbReference type="Gene3D" id="1.10.260.40">
    <property type="entry name" value="lambda repressor-like DNA-binding domains"/>
    <property type="match status" value="1"/>
</dbReference>
<evidence type="ECO:0000259" key="1">
    <source>
        <dbReference type="PROSITE" id="PS50943"/>
    </source>
</evidence>
<organism evidence="2 3">
    <name type="scientific">Blautia celeris</name>
    <dbReference type="NCBI Taxonomy" id="2763026"/>
    <lineage>
        <taxon>Bacteria</taxon>
        <taxon>Bacillati</taxon>
        <taxon>Bacillota</taxon>
        <taxon>Clostridia</taxon>
        <taxon>Lachnospirales</taxon>
        <taxon>Lachnospiraceae</taxon>
        <taxon>Blautia</taxon>
    </lineage>
</organism>
<reference evidence="2 3" key="1">
    <citation type="submission" date="2020-08" db="EMBL/GenBank/DDBJ databases">
        <title>Genome public.</title>
        <authorList>
            <person name="Liu C."/>
            <person name="Sun Q."/>
        </authorList>
    </citation>
    <scope>NUCLEOTIDE SEQUENCE [LARGE SCALE GENOMIC DNA]</scope>
    <source>
        <strain evidence="2 3">NSJ-34</strain>
    </source>
</reference>
<name>A0ABR7F9U2_9FIRM</name>
<feature type="domain" description="HTH cro/C1-type" evidence="1">
    <location>
        <begin position="20"/>
        <end position="72"/>
    </location>
</feature>
<evidence type="ECO:0000313" key="2">
    <source>
        <dbReference type="EMBL" id="MBC5671982.1"/>
    </source>
</evidence>